<keyword evidence="4" id="KW-1185">Reference proteome</keyword>
<protein>
    <submittedName>
        <fullName evidence="3">Relaxase domain-containing protein</fullName>
    </submittedName>
</protein>
<feature type="compositionally biased region" description="Polar residues" evidence="1">
    <location>
        <begin position="422"/>
        <end position="431"/>
    </location>
</feature>
<feature type="domain" description="TrwC relaxase" evidence="2">
    <location>
        <begin position="41"/>
        <end position="316"/>
    </location>
</feature>
<dbReference type="RefSeq" id="WP_190707774.1">
    <property type="nucleotide sequence ID" value="NZ_JAMPKX010000014.1"/>
</dbReference>
<evidence type="ECO:0000313" key="3">
    <source>
        <dbReference type="EMBL" id="MEP0949683.1"/>
    </source>
</evidence>
<reference evidence="3 4" key="1">
    <citation type="submission" date="2022-04" db="EMBL/GenBank/DDBJ databases">
        <title>Positive selection, recombination, and allopatry shape intraspecific diversity of widespread and dominant cyanobacteria.</title>
        <authorList>
            <person name="Wei J."/>
            <person name="Shu W."/>
            <person name="Hu C."/>
        </authorList>
    </citation>
    <scope>NUCLEOTIDE SEQUENCE [LARGE SCALE GENOMIC DNA]</scope>
    <source>
        <strain evidence="3 4">DQ-A4</strain>
    </source>
</reference>
<feature type="region of interest" description="Disordered" evidence="1">
    <location>
        <begin position="417"/>
        <end position="436"/>
    </location>
</feature>
<sequence length="564" mass="64018">MVATEMLLHLGSAKAPYYTKLGPEHYLGLSPNKDDDDEISLGHFDGEGAKVLGLFGEPIRENDQRFAALFQGLHPETYDPMRKGLTERTYDGKPRKAVVADDIVFSAPPAATAMFAAGSHETRIRVLASLEAAAKDTRAHIEKNYCFTRTGAGGSVRTQALPIWGCFTHIEDRAGMPQLHVHNVLFTSAVRQDGKYGALDLRPLLKRETIFEIGQVFRDSLRGHLAREFESSYLQFPNVPIKNGRSFTVQGYGGEEIPQGLLDRYSPRSKTIREALRNVPNPISKEVQAAVLRTRPEKPPVETAALRQQEWQTIAKKEFKFDTDSFLGRSRDQYIKQATDQAVFAVLRDRVKERQQLQQPQPSTFPSWQAKASKQAAAINRRAGALAKDRRRSASVPSGKVASAPKRDIWALTRSLVRRHSSNPQGKNRPQYSFEGALSDARAKSQKRAQRFRTKLRFLYYTSQIDHATYKKYTRPPKKQTRLAIETKYWTGQISQSQRLFLHSYSGHRTPRYGVPKSRLAINFSYATGQISRTQQLVLLKQNRHIKPNSPEIRVRRTFRHSYD</sequence>
<dbReference type="Proteomes" id="UP001482513">
    <property type="component" value="Unassembled WGS sequence"/>
</dbReference>
<dbReference type="SUPFAM" id="SSF55464">
    <property type="entry name" value="Origin of replication-binding domain, RBD-like"/>
    <property type="match status" value="1"/>
</dbReference>
<dbReference type="EMBL" id="JAMPKX010000014">
    <property type="protein sequence ID" value="MEP0949683.1"/>
    <property type="molecule type" value="Genomic_DNA"/>
</dbReference>
<comment type="caution">
    <text evidence="3">The sequence shown here is derived from an EMBL/GenBank/DDBJ whole genome shotgun (WGS) entry which is preliminary data.</text>
</comment>
<dbReference type="InterPro" id="IPR014862">
    <property type="entry name" value="TrwC"/>
</dbReference>
<dbReference type="NCBIfam" id="NF041492">
    <property type="entry name" value="MobF"/>
    <property type="match status" value="1"/>
</dbReference>
<name>A0ABV0KCP2_9CYAN</name>
<evidence type="ECO:0000259" key="2">
    <source>
        <dbReference type="Pfam" id="PF08751"/>
    </source>
</evidence>
<organism evidence="3 4">
    <name type="scientific">Leptolyngbya subtilissima DQ-A4</name>
    <dbReference type="NCBI Taxonomy" id="2933933"/>
    <lineage>
        <taxon>Bacteria</taxon>
        <taxon>Bacillati</taxon>
        <taxon>Cyanobacteriota</taxon>
        <taxon>Cyanophyceae</taxon>
        <taxon>Leptolyngbyales</taxon>
        <taxon>Leptolyngbyaceae</taxon>
        <taxon>Leptolyngbya group</taxon>
        <taxon>Leptolyngbya</taxon>
    </lineage>
</organism>
<evidence type="ECO:0000313" key="4">
    <source>
        <dbReference type="Proteomes" id="UP001482513"/>
    </source>
</evidence>
<evidence type="ECO:0000256" key="1">
    <source>
        <dbReference type="SAM" id="MobiDB-lite"/>
    </source>
</evidence>
<proteinExistence type="predicted"/>
<gene>
    <name evidence="3" type="ORF">NC992_22585</name>
</gene>
<accession>A0ABV0KCP2</accession>
<dbReference type="Pfam" id="PF08751">
    <property type="entry name" value="TrwC"/>
    <property type="match status" value="1"/>
</dbReference>